<evidence type="ECO:0000313" key="2">
    <source>
        <dbReference type="EMBL" id="SDN47138.1"/>
    </source>
</evidence>
<sequence>MPYRPIPAARILFPVAFVGFTALGVFFVVISARDDGPPAWFLLLWLAALAWNAYWWLLRTAVEVSVADGRFRWRTPVRSGDVPVDDVLGIGPTRASRQMARIELRDRRPLLVPVRYGFGEVERAIMAAAPRAVVQPR</sequence>
<keyword evidence="3" id="KW-1185">Reference proteome</keyword>
<proteinExistence type="predicted"/>
<feature type="transmembrane region" description="Helical" evidence="1">
    <location>
        <begin position="12"/>
        <end position="32"/>
    </location>
</feature>
<accession>A0A1H0BNH8</accession>
<dbReference type="EMBL" id="FNIR01000001">
    <property type="protein sequence ID" value="SDN47138.1"/>
    <property type="molecule type" value="Genomic_DNA"/>
</dbReference>
<evidence type="ECO:0000256" key="1">
    <source>
        <dbReference type="SAM" id="Phobius"/>
    </source>
</evidence>
<keyword evidence="1" id="KW-1133">Transmembrane helix</keyword>
<keyword evidence="1" id="KW-0472">Membrane</keyword>
<organism evidence="2 3">
    <name type="scientific">Klenkia soli</name>
    <dbReference type="NCBI Taxonomy" id="1052260"/>
    <lineage>
        <taxon>Bacteria</taxon>
        <taxon>Bacillati</taxon>
        <taxon>Actinomycetota</taxon>
        <taxon>Actinomycetes</taxon>
        <taxon>Geodermatophilales</taxon>
        <taxon>Geodermatophilaceae</taxon>
        <taxon>Klenkia</taxon>
    </lineage>
</organism>
<protein>
    <submittedName>
        <fullName evidence="2">Uncharacterized protein</fullName>
    </submittedName>
</protein>
<dbReference type="STRING" id="1052260.SAMN05660199_00069"/>
<evidence type="ECO:0000313" key="3">
    <source>
        <dbReference type="Proteomes" id="UP000199088"/>
    </source>
</evidence>
<dbReference type="AlphaFoldDB" id="A0A1H0BNH8"/>
<feature type="transmembrane region" description="Helical" evidence="1">
    <location>
        <begin position="38"/>
        <end position="57"/>
    </location>
</feature>
<dbReference type="Proteomes" id="UP000199088">
    <property type="component" value="Unassembled WGS sequence"/>
</dbReference>
<gene>
    <name evidence="2" type="ORF">SAMN05660199_00069</name>
</gene>
<reference evidence="3" key="1">
    <citation type="submission" date="2016-10" db="EMBL/GenBank/DDBJ databases">
        <authorList>
            <person name="Varghese N."/>
            <person name="Submissions S."/>
        </authorList>
    </citation>
    <scope>NUCLEOTIDE SEQUENCE [LARGE SCALE GENOMIC DNA]</scope>
    <source>
        <strain evidence="3">DSM 45843</strain>
    </source>
</reference>
<dbReference type="RefSeq" id="WP_091237805.1">
    <property type="nucleotide sequence ID" value="NZ_FNIR01000001.1"/>
</dbReference>
<name>A0A1H0BNH8_9ACTN</name>
<keyword evidence="1" id="KW-0812">Transmembrane</keyword>